<feature type="domain" description="Type IV secretion system coupling protein TraD DNA-binding" evidence="2">
    <location>
        <begin position="26"/>
        <end position="338"/>
    </location>
</feature>
<dbReference type="SUPFAM" id="SSF52540">
    <property type="entry name" value="P-loop containing nucleoside triphosphate hydrolases"/>
    <property type="match status" value="1"/>
</dbReference>
<dbReference type="Proteomes" id="UP000230232">
    <property type="component" value="Unassembled WGS sequence"/>
</dbReference>
<dbReference type="EMBL" id="PCXO01000005">
    <property type="protein sequence ID" value="PIR41395.1"/>
    <property type="molecule type" value="Genomic_DNA"/>
</dbReference>
<organism evidence="3 4">
    <name type="scientific">Candidatus Yanofskybacteria bacterium CG10_big_fil_rev_8_21_14_0_10_46_23</name>
    <dbReference type="NCBI Taxonomy" id="1975098"/>
    <lineage>
        <taxon>Bacteria</taxon>
        <taxon>Candidatus Yanofskyibacteriota</taxon>
    </lineage>
</organism>
<evidence type="ECO:0000259" key="2">
    <source>
        <dbReference type="Pfam" id="PF10412"/>
    </source>
</evidence>
<dbReference type="InterPro" id="IPR019476">
    <property type="entry name" value="T4SS_TraD_DNA-bd"/>
</dbReference>
<dbReference type="PANTHER" id="PTHR30121:SF11">
    <property type="entry name" value="AAA+ ATPASE DOMAIN-CONTAINING PROTEIN"/>
    <property type="match status" value="1"/>
</dbReference>
<feature type="region of interest" description="Disordered" evidence="1">
    <location>
        <begin position="426"/>
        <end position="487"/>
    </location>
</feature>
<reference evidence="3 4" key="1">
    <citation type="submission" date="2017-09" db="EMBL/GenBank/DDBJ databases">
        <title>Depth-based differentiation of microbial function through sediment-hosted aquifers and enrichment of novel symbionts in the deep terrestrial subsurface.</title>
        <authorList>
            <person name="Probst A.J."/>
            <person name="Ladd B."/>
            <person name="Jarett J.K."/>
            <person name="Geller-Mcgrath D.E."/>
            <person name="Sieber C.M."/>
            <person name="Emerson J.B."/>
            <person name="Anantharaman K."/>
            <person name="Thomas B.C."/>
            <person name="Malmstrom R."/>
            <person name="Stieglmeier M."/>
            <person name="Klingl A."/>
            <person name="Woyke T."/>
            <person name="Ryan C.M."/>
            <person name="Banfield J.F."/>
        </authorList>
    </citation>
    <scope>NUCLEOTIDE SEQUENCE [LARGE SCALE GENOMIC DNA]</scope>
    <source>
        <strain evidence="3">CG10_big_fil_rev_8_21_14_0_10_46_23</strain>
    </source>
</reference>
<comment type="caution">
    <text evidence="3">The sequence shown here is derived from an EMBL/GenBank/DDBJ whole genome shotgun (WGS) entry which is preliminary data.</text>
</comment>
<feature type="compositionally biased region" description="Low complexity" evidence="1">
    <location>
        <begin position="432"/>
        <end position="448"/>
    </location>
</feature>
<dbReference type="CDD" id="cd01127">
    <property type="entry name" value="TrwB_TraG_TraD_VirD4"/>
    <property type="match status" value="1"/>
</dbReference>
<dbReference type="AlphaFoldDB" id="A0A2H0R6E8"/>
<accession>A0A2H0R6E8</accession>
<proteinExistence type="predicted"/>
<evidence type="ECO:0000313" key="4">
    <source>
        <dbReference type="Proteomes" id="UP000230232"/>
    </source>
</evidence>
<gene>
    <name evidence="3" type="ORF">COV31_00795</name>
</gene>
<dbReference type="PANTHER" id="PTHR30121">
    <property type="entry name" value="UNCHARACTERIZED PROTEIN YJGR-RELATED"/>
    <property type="match status" value="1"/>
</dbReference>
<dbReference type="Gene3D" id="3.40.50.300">
    <property type="entry name" value="P-loop containing nucleotide triphosphate hydrolases"/>
    <property type="match status" value="2"/>
</dbReference>
<dbReference type="InterPro" id="IPR051162">
    <property type="entry name" value="T4SS_component"/>
</dbReference>
<evidence type="ECO:0000256" key="1">
    <source>
        <dbReference type="SAM" id="MobiDB-lite"/>
    </source>
</evidence>
<sequence length="529" mass="59961">MNKDEVVLFAETNFRNQRQRFGIRTDDRRRHMYIIGKTGMGKTALLRNMLIQDIQEGRGLAFIDPHGDVADDLLDYIPEDRIKDVIYFNPVDTEFPVSFNILEKVDAKDRHLVASGLMSAFKKIWQDLWSARMEYILNNTILALLEVEGSTILGVNRMFADKKYRKEIVDQITDPIVKAFWVNEFAQYTERLAVEATAAIQNKIGQFTSSTLIRNIVGQTHTAFDVRQAMDSKKIIILNLARGRIGEDASRLLGTLFITKIQLGAMSRANVPESEREDFFLYVDEFQNFATESFASILSEARKFRLSLTVAHQYIAQMEEEVRDAVFGNVGTIITFRIGAEDAEAIEKEFEPEFIANDLINLPKYEIYLKLMIDGVASKAFSAHTMPPLEAPAVSFRDKIVETTRSRYGTPRDRVEDQISKWTKVEEAPIRSQSGSNKKKSNNYSQPSTPKDNLPKPTPGVLPLKEPVQTPRSVVTPPKEMPVSQALSKLPVDFRGKKLPETKTMTESISPKAPDLDSLREILKKAMGE</sequence>
<evidence type="ECO:0000313" key="3">
    <source>
        <dbReference type="EMBL" id="PIR41395.1"/>
    </source>
</evidence>
<dbReference type="InterPro" id="IPR027417">
    <property type="entry name" value="P-loop_NTPase"/>
</dbReference>
<dbReference type="Pfam" id="PF10412">
    <property type="entry name" value="TrwB_AAD_bind"/>
    <property type="match status" value="1"/>
</dbReference>
<name>A0A2H0R6E8_9BACT</name>
<protein>
    <recommendedName>
        <fullName evidence="2">Type IV secretion system coupling protein TraD DNA-binding domain-containing protein</fullName>
    </recommendedName>
</protein>